<evidence type="ECO:0000313" key="5">
    <source>
        <dbReference type="Proteomes" id="UP000308037"/>
    </source>
</evidence>
<protein>
    <submittedName>
        <fullName evidence="4">CBS domain-containing protein</fullName>
    </submittedName>
</protein>
<evidence type="ECO:0000256" key="2">
    <source>
        <dbReference type="PROSITE-ProRule" id="PRU00703"/>
    </source>
</evidence>
<name>A0A4U5JBC7_9EURY</name>
<dbReference type="SMART" id="SM00116">
    <property type="entry name" value="CBS"/>
    <property type="match status" value="2"/>
</dbReference>
<evidence type="ECO:0000259" key="3">
    <source>
        <dbReference type="PROSITE" id="PS51371"/>
    </source>
</evidence>
<accession>A0A4U5JBC7</accession>
<dbReference type="InterPro" id="IPR051257">
    <property type="entry name" value="Diverse_CBS-Domain"/>
</dbReference>
<feature type="domain" description="CBS" evidence="3">
    <location>
        <begin position="74"/>
        <end position="129"/>
    </location>
</feature>
<dbReference type="PANTHER" id="PTHR43080">
    <property type="entry name" value="CBS DOMAIN-CONTAINING PROTEIN CBSX3, MITOCHONDRIAL"/>
    <property type="match status" value="1"/>
</dbReference>
<dbReference type="SUPFAM" id="SSF54631">
    <property type="entry name" value="CBS-domain pair"/>
    <property type="match status" value="1"/>
</dbReference>
<dbReference type="RefSeq" id="WP_137277260.1">
    <property type="nucleotide sequence ID" value="NZ_QKNX01000006.1"/>
</dbReference>
<gene>
    <name evidence="4" type="ORF">DM868_12925</name>
</gene>
<keyword evidence="5" id="KW-1185">Reference proteome</keyword>
<dbReference type="Gene3D" id="3.10.580.10">
    <property type="entry name" value="CBS-domain"/>
    <property type="match status" value="1"/>
</dbReference>
<organism evidence="4 5">
    <name type="scientific">Natronomonas salsuginis</name>
    <dbReference type="NCBI Taxonomy" id="2217661"/>
    <lineage>
        <taxon>Archaea</taxon>
        <taxon>Methanobacteriati</taxon>
        <taxon>Methanobacteriota</taxon>
        <taxon>Stenosarchaea group</taxon>
        <taxon>Halobacteria</taxon>
        <taxon>Halobacteriales</taxon>
        <taxon>Natronomonadaceae</taxon>
        <taxon>Natronomonas</taxon>
    </lineage>
</organism>
<dbReference type="InterPro" id="IPR046342">
    <property type="entry name" value="CBS_dom_sf"/>
</dbReference>
<reference evidence="4 5" key="1">
    <citation type="submission" date="2019-04" db="EMBL/GenBank/DDBJ databases">
        <title>Natronomonas sp. F20-122 a newhaloarchaeon isolated from a saline saltern of Isla Bacuta, Huelva, Spain.</title>
        <authorList>
            <person name="Duran-Viseras A."/>
            <person name="Sanchez-Porro C."/>
            <person name="Ventosa A."/>
        </authorList>
    </citation>
    <scope>NUCLEOTIDE SEQUENCE [LARGE SCALE GENOMIC DNA]</scope>
    <source>
        <strain evidence="4 5">F20-122</strain>
    </source>
</reference>
<keyword evidence="1 2" id="KW-0129">CBS domain</keyword>
<dbReference type="EMBL" id="QKNX01000006">
    <property type="protein sequence ID" value="TKR24837.1"/>
    <property type="molecule type" value="Genomic_DNA"/>
</dbReference>
<dbReference type="PANTHER" id="PTHR43080:SF2">
    <property type="entry name" value="CBS DOMAIN-CONTAINING PROTEIN"/>
    <property type="match status" value="1"/>
</dbReference>
<comment type="caution">
    <text evidence="4">The sequence shown here is derived from an EMBL/GenBank/DDBJ whole genome shotgun (WGS) entry which is preliminary data.</text>
</comment>
<feature type="domain" description="CBS" evidence="3">
    <location>
        <begin position="9"/>
        <end position="69"/>
    </location>
</feature>
<evidence type="ECO:0000313" key="4">
    <source>
        <dbReference type="EMBL" id="TKR24837.1"/>
    </source>
</evidence>
<evidence type="ECO:0000256" key="1">
    <source>
        <dbReference type="ARBA" id="ARBA00023122"/>
    </source>
</evidence>
<dbReference type="AlphaFoldDB" id="A0A4U5JBC7"/>
<dbReference type="Proteomes" id="UP000308037">
    <property type="component" value="Unassembled WGS sequence"/>
</dbReference>
<sequence length="150" mass="16038">MIDRHIADLQPEFAPTVRPETPVSDVAEALCDPDVSAVVVEENESIAGIVTASDVVAMVTVTETEHHPTARAIMSSPPVTVSPDATLVEAAERMRAAGVGHLVVEGETYRGVVSTATLAPFLSRHRLDVEWRGEPSVFTASRDGRLVVKN</sequence>
<dbReference type="OrthoDB" id="43333at2157"/>
<dbReference type="PROSITE" id="PS51371">
    <property type="entry name" value="CBS"/>
    <property type="match status" value="2"/>
</dbReference>
<dbReference type="Pfam" id="PF00571">
    <property type="entry name" value="CBS"/>
    <property type="match status" value="2"/>
</dbReference>
<dbReference type="InterPro" id="IPR000644">
    <property type="entry name" value="CBS_dom"/>
</dbReference>
<proteinExistence type="predicted"/>